<sequence length="210" mass="23712">MAHAGTQILFFKANQDTNWKEAMQKELAALESSRTWDLTTLAQGKRAIGSCCVYELKHKPDGNIECYKTSLVAKGYTQIEGVDYFDSFSLVAKTVMVHSFLPVASAFSWPIMQLDTKYLCDILVDCHMTKAKPTSMPLHPGIKFEADVGPLSPQPDRYRRLVGQLLYLGFSHPNISFTVQQLNQFIQSPRLAFGSLPQRHTFFGTVFHIF</sequence>
<evidence type="ECO:0000313" key="2">
    <source>
        <dbReference type="EMBL" id="KAL0392949.1"/>
    </source>
</evidence>
<dbReference type="Pfam" id="PF07727">
    <property type="entry name" value="RVT_2"/>
    <property type="match status" value="1"/>
</dbReference>
<name>A0AAW2SKF7_SESRA</name>
<dbReference type="InterPro" id="IPR013103">
    <property type="entry name" value="RVT_2"/>
</dbReference>
<dbReference type="EMBL" id="JACGWJ010000010">
    <property type="protein sequence ID" value="KAL0392949.1"/>
    <property type="molecule type" value="Genomic_DNA"/>
</dbReference>
<reference evidence="2" key="1">
    <citation type="submission" date="2020-06" db="EMBL/GenBank/DDBJ databases">
        <authorList>
            <person name="Li T."/>
            <person name="Hu X."/>
            <person name="Zhang T."/>
            <person name="Song X."/>
            <person name="Zhang H."/>
            <person name="Dai N."/>
            <person name="Sheng W."/>
            <person name="Hou X."/>
            <person name="Wei L."/>
        </authorList>
    </citation>
    <scope>NUCLEOTIDE SEQUENCE</scope>
    <source>
        <strain evidence="2">G02</strain>
        <tissue evidence="2">Leaf</tissue>
    </source>
</reference>
<protein>
    <recommendedName>
        <fullName evidence="1">Reverse transcriptase Ty1/copia-type domain-containing protein</fullName>
    </recommendedName>
</protein>
<accession>A0AAW2SKF7</accession>
<evidence type="ECO:0000259" key="1">
    <source>
        <dbReference type="Pfam" id="PF07727"/>
    </source>
</evidence>
<comment type="caution">
    <text evidence="2">The sequence shown here is derived from an EMBL/GenBank/DDBJ whole genome shotgun (WGS) entry which is preliminary data.</text>
</comment>
<dbReference type="PANTHER" id="PTHR11439">
    <property type="entry name" value="GAG-POL-RELATED RETROTRANSPOSON"/>
    <property type="match status" value="1"/>
</dbReference>
<reference evidence="2" key="2">
    <citation type="journal article" date="2024" name="Plant">
        <title>Genomic evolution and insights into agronomic trait innovations of Sesamum species.</title>
        <authorList>
            <person name="Miao H."/>
            <person name="Wang L."/>
            <person name="Qu L."/>
            <person name="Liu H."/>
            <person name="Sun Y."/>
            <person name="Le M."/>
            <person name="Wang Q."/>
            <person name="Wei S."/>
            <person name="Zheng Y."/>
            <person name="Lin W."/>
            <person name="Duan Y."/>
            <person name="Cao H."/>
            <person name="Xiong S."/>
            <person name="Wang X."/>
            <person name="Wei L."/>
            <person name="Li C."/>
            <person name="Ma Q."/>
            <person name="Ju M."/>
            <person name="Zhao R."/>
            <person name="Li G."/>
            <person name="Mu C."/>
            <person name="Tian Q."/>
            <person name="Mei H."/>
            <person name="Zhang T."/>
            <person name="Gao T."/>
            <person name="Zhang H."/>
        </authorList>
    </citation>
    <scope>NUCLEOTIDE SEQUENCE</scope>
    <source>
        <strain evidence="2">G02</strain>
    </source>
</reference>
<organism evidence="2">
    <name type="scientific">Sesamum radiatum</name>
    <name type="common">Black benniseed</name>
    <dbReference type="NCBI Taxonomy" id="300843"/>
    <lineage>
        <taxon>Eukaryota</taxon>
        <taxon>Viridiplantae</taxon>
        <taxon>Streptophyta</taxon>
        <taxon>Embryophyta</taxon>
        <taxon>Tracheophyta</taxon>
        <taxon>Spermatophyta</taxon>
        <taxon>Magnoliopsida</taxon>
        <taxon>eudicotyledons</taxon>
        <taxon>Gunneridae</taxon>
        <taxon>Pentapetalae</taxon>
        <taxon>asterids</taxon>
        <taxon>lamiids</taxon>
        <taxon>Lamiales</taxon>
        <taxon>Pedaliaceae</taxon>
        <taxon>Sesamum</taxon>
    </lineage>
</organism>
<dbReference type="AlphaFoldDB" id="A0AAW2SKF7"/>
<proteinExistence type="predicted"/>
<feature type="domain" description="Reverse transcriptase Ty1/copia-type" evidence="1">
    <location>
        <begin position="34"/>
        <end position="117"/>
    </location>
</feature>
<gene>
    <name evidence="2" type="ORF">Sradi_2517700</name>
</gene>
<dbReference type="PANTHER" id="PTHR11439:SF470">
    <property type="entry name" value="CYSTEINE-RICH RLK (RECEPTOR-LIKE PROTEIN KINASE) 8"/>
    <property type="match status" value="1"/>
</dbReference>